<comment type="caution">
    <text evidence="1">The sequence shown here is derived from an EMBL/GenBank/DDBJ whole genome shotgun (WGS) entry which is preliminary data.</text>
</comment>
<gene>
    <name evidence="1" type="ORF">LOK49_LG07G02686</name>
</gene>
<dbReference type="EMBL" id="CM045764">
    <property type="protein sequence ID" value="KAI8007113.1"/>
    <property type="molecule type" value="Genomic_DNA"/>
</dbReference>
<name>A0ACC0H0X9_9ERIC</name>
<protein>
    <submittedName>
        <fullName evidence="1">Uncharacterized protein</fullName>
    </submittedName>
</protein>
<proteinExistence type="predicted"/>
<keyword evidence="2" id="KW-1185">Reference proteome</keyword>
<evidence type="ECO:0000313" key="1">
    <source>
        <dbReference type="EMBL" id="KAI8007113.1"/>
    </source>
</evidence>
<dbReference type="Proteomes" id="UP001060215">
    <property type="component" value="Chromosome 7"/>
</dbReference>
<organism evidence="1 2">
    <name type="scientific">Camellia lanceoleosa</name>
    <dbReference type="NCBI Taxonomy" id="1840588"/>
    <lineage>
        <taxon>Eukaryota</taxon>
        <taxon>Viridiplantae</taxon>
        <taxon>Streptophyta</taxon>
        <taxon>Embryophyta</taxon>
        <taxon>Tracheophyta</taxon>
        <taxon>Spermatophyta</taxon>
        <taxon>Magnoliopsida</taxon>
        <taxon>eudicotyledons</taxon>
        <taxon>Gunneridae</taxon>
        <taxon>Pentapetalae</taxon>
        <taxon>asterids</taxon>
        <taxon>Ericales</taxon>
        <taxon>Theaceae</taxon>
        <taxon>Camellia</taxon>
    </lineage>
</organism>
<evidence type="ECO:0000313" key="2">
    <source>
        <dbReference type="Proteomes" id="UP001060215"/>
    </source>
</evidence>
<accession>A0ACC0H0X9</accession>
<sequence length="289" mass="32413">MAKNALGFKRSSAAFDDLARALLFKSSGSEHSAVAEEERSVDLSELVESFLERDCRVGEECDEEERSRKEEEVETKKVLMSLVGGGEGAEEAEDGGVRRMILTEAEEAWRRLGSGSPEGFKRSVMGLLRQRGLDAGLCKSWREKTAQSKLGEHEYIDVIIAKTRYIVELSPTTHFTIARPTDTYASLLKLLPRILVCKEDKLKVVVRLMCTAMEQSLTKRELYVPPWRKNGYMEAKWFGSYKRLTNRVLATEVVDLGGASAEKSLLGFEGLKGNCRGEMVRKVGFRVCM</sequence>
<reference evidence="1 2" key="1">
    <citation type="journal article" date="2022" name="Plant J.">
        <title>Chromosome-level genome of Camellia lanceoleosa provides a valuable resource for understanding genome evolution and self-incompatibility.</title>
        <authorList>
            <person name="Gong W."/>
            <person name="Xiao S."/>
            <person name="Wang L."/>
            <person name="Liao Z."/>
            <person name="Chang Y."/>
            <person name="Mo W."/>
            <person name="Hu G."/>
            <person name="Li W."/>
            <person name="Zhao G."/>
            <person name="Zhu H."/>
            <person name="Hu X."/>
            <person name="Ji K."/>
            <person name="Xiang X."/>
            <person name="Song Q."/>
            <person name="Yuan D."/>
            <person name="Jin S."/>
            <person name="Zhang L."/>
        </authorList>
    </citation>
    <scope>NUCLEOTIDE SEQUENCE [LARGE SCALE GENOMIC DNA]</scope>
    <source>
        <strain evidence="1">SQ_2022a</strain>
    </source>
</reference>